<dbReference type="PANTHER" id="PTHR33825:SF5">
    <property type="entry name" value="TRANSMEMBRANE PROTEIN"/>
    <property type="match status" value="1"/>
</dbReference>
<reference evidence="2" key="1">
    <citation type="submission" date="2018-11" db="EMBL/GenBank/DDBJ databases">
        <authorList>
            <consortium name="Genoscope - CEA"/>
            <person name="William W."/>
        </authorList>
    </citation>
    <scope>NUCLEOTIDE SEQUENCE</scope>
</reference>
<organism evidence="2">
    <name type="scientific">Brassica oleracea</name>
    <name type="common">Wild cabbage</name>
    <dbReference type="NCBI Taxonomy" id="3712"/>
    <lineage>
        <taxon>Eukaryota</taxon>
        <taxon>Viridiplantae</taxon>
        <taxon>Streptophyta</taxon>
        <taxon>Embryophyta</taxon>
        <taxon>Tracheophyta</taxon>
        <taxon>Spermatophyta</taxon>
        <taxon>Magnoliopsida</taxon>
        <taxon>eudicotyledons</taxon>
        <taxon>Gunneridae</taxon>
        <taxon>Pentapetalae</taxon>
        <taxon>rosids</taxon>
        <taxon>malvids</taxon>
        <taxon>Brassicales</taxon>
        <taxon>Brassicaceae</taxon>
        <taxon>Brassiceae</taxon>
        <taxon>Brassica</taxon>
    </lineage>
</organism>
<dbReference type="PANTHER" id="PTHR33825">
    <property type="entry name" value="CHITINASE-LIKE PROTEIN"/>
    <property type="match status" value="1"/>
</dbReference>
<keyword evidence="1" id="KW-0812">Transmembrane</keyword>
<proteinExistence type="predicted"/>
<keyword evidence="1" id="KW-1133">Transmembrane helix</keyword>
<dbReference type="AlphaFoldDB" id="A0A3P6EJZ2"/>
<dbReference type="EMBL" id="LR031875">
    <property type="protein sequence ID" value="VDD34195.1"/>
    <property type="molecule type" value="Genomic_DNA"/>
</dbReference>
<evidence type="ECO:0000313" key="2">
    <source>
        <dbReference type="EMBL" id="VDD34195.1"/>
    </source>
</evidence>
<accession>A0A3P6EJZ2</accession>
<name>A0A3P6EJZ2_BRAOL</name>
<protein>
    <recommendedName>
        <fullName evidence="3">Transmembrane protein</fullName>
    </recommendedName>
</protein>
<evidence type="ECO:0000256" key="1">
    <source>
        <dbReference type="SAM" id="Phobius"/>
    </source>
</evidence>
<feature type="transmembrane region" description="Helical" evidence="1">
    <location>
        <begin position="86"/>
        <end position="114"/>
    </location>
</feature>
<keyword evidence="1" id="KW-0472">Membrane</keyword>
<sequence length="265" mass="29575">MLSSSKLQPPKPAIFANPIFKQPFIDKSHPFRRRYTPRQASLRFAKVSDSIASPLHSNPQESSGLTSSVGQPPLQLSPLTLTQKHFVLLNVVACVTAISASWLFLAAIPTLLAFKKAAESLEKLLDVTREELPDTMAALRLSGMEISDLTMELSDLGQGITQGVKSSTRAIRVAEDRLRPLLFKLLFFFSDRDTSWLTSMFTSSVASMQEVMHQTKRKETEPVVAKAARNLKEGIVKGRSLWQLFFTITRFSKTAASYFAKRVKQ</sequence>
<gene>
    <name evidence="2" type="ORF">BOLC9T59518H</name>
</gene>
<evidence type="ECO:0008006" key="3">
    <source>
        <dbReference type="Google" id="ProtNLM"/>
    </source>
</evidence>